<protein>
    <submittedName>
        <fullName evidence="11">Acyl-CoA dehydrogenase family protein</fullName>
    </submittedName>
</protein>
<evidence type="ECO:0000313" key="12">
    <source>
        <dbReference type="Proteomes" id="UP000677913"/>
    </source>
</evidence>
<dbReference type="Proteomes" id="UP000677913">
    <property type="component" value="Unassembled WGS sequence"/>
</dbReference>
<comment type="caution">
    <text evidence="11">The sequence shown here is derived from an EMBL/GenBank/DDBJ whole genome shotgun (WGS) entry which is preliminary data.</text>
</comment>
<dbReference type="SUPFAM" id="SSF56645">
    <property type="entry name" value="Acyl-CoA dehydrogenase NM domain-like"/>
    <property type="match status" value="1"/>
</dbReference>
<dbReference type="InterPro" id="IPR013786">
    <property type="entry name" value="AcylCoA_DH/ox_N"/>
</dbReference>
<evidence type="ECO:0000256" key="5">
    <source>
        <dbReference type="ARBA" id="ARBA00023002"/>
    </source>
</evidence>
<dbReference type="PANTHER" id="PTHR43884">
    <property type="entry name" value="ACYL-COA DEHYDROGENASE"/>
    <property type="match status" value="1"/>
</dbReference>
<feature type="region of interest" description="Disordered" evidence="7">
    <location>
        <begin position="1"/>
        <end position="20"/>
    </location>
</feature>
<dbReference type="InterPro" id="IPR037069">
    <property type="entry name" value="AcylCoA_DH/ox_N_sf"/>
</dbReference>
<dbReference type="InterPro" id="IPR009075">
    <property type="entry name" value="AcylCo_DH/oxidase_C"/>
</dbReference>
<organism evidence="11 12">
    <name type="scientific">Actinocrinis puniceicyclus</name>
    <dbReference type="NCBI Taxonomy" id="977794"/>
    <lineage>
        <taxon>Bacteria</taxon>
        <taxon>Bacillati</taxon>
        <taxon>Actinomycetota</taxon>
        <taxon>Actinomycetes</taxon>
        <taxon>Catenulisporales</taxon>
        <taxon>Actinospicaceae</taxon>
        <taxon>Actinocrinis</taxon>
    </lineage>
</organism>
<name>A0A8J8BCX2_9ACTN</name>
<dbReference type="GO" id="GO:0050660">
    <property type="term" value="F:flavin adenine dinucleotide binding"/>
    <property type="evidence" value="ECO:0007669"/>
    <property type="project" value="InterPro"/>
</dbReference>
<dbReference type="Pfam" id="PF02771">
    <property type="entry name" value="Acyl-CoA_dh_N"/>
    <property type="match status" value="1"/>
</dbReference>
<gene>
    <name evidence="11" type="ORF">KGA66_16420</name>
</gene>
<dbReference type="SUPFAM" id="SSF47203">
    <property type="entry name" value="Acyl-CoA dehydrogenase C-terminal domain-like"/>
    <property type="match status" value="1"/>
</dbReference>
<dbReference type="Pfam" id="PF00441">
    <property type="entry name" value="Acyl-CoA_dh_1"/>
    <property type="match status" value="1"/>
</dbReference>
<keyword evidence="4 6" id="KW-0274">FAD</keyword>
<feature type="domain" description="Acyl-CoA dehydrogenase/oxidase N-terminal" evidence="10">
    <location>
        <begin position="32"/>
        <end position="133"/>
    </location>
</feature>
<evidence type="ECO:0000259" key="8">
    <source>
        <dbReference type="Pfam" id="PF00441"/>
    </source>
</evidence>
<comment type="cofactor">
    <cofactor evidence="1 6">
        <name>FAD</name>
        <dbReference type="ChEBI" id="CHEBI:57692"/>
    </cofactor>
</comment>
<evidence type="ECO:0000259" key="9">
    <source>
        <dbReference type="Pfam" id="PF02770"/>
    </source>
</evidence>
<dbReference type="FunFam" id="2.40.110.10:FF:000002">
    <property type="entry name" value="Acyl-CoA dehydrogenase fadE12"/>
    <property type="match status" value="1"/>
</dbReference>
<sequence length="402" mass="42223">MTTAPAEAPESEPLQSDAVHSDADVAEYCRSVSAFAEHRLGGEDGAGQQDFRRRWALTGRQGVLGASVPAQYGGGGLGARATAAVMEAFGHGCRDTGFAFSCAAHLFACLMPIVHFGSAEQKRRWLPALCSGERIAAHAVTEPGAGSDALHLATRAERRGGHYVLSGSKCFTTNAPVADVLVIQAATRTGGGFFGLSSFVVDADTPGLKVGRPYGKVGLHGSPIADVYLDECAVPAENLLGPEGGGAGVFSLSMRWERTCLFAIYLGAMQRVLDSTVRYAGQREQFGVSIGTFQAVSHRIVDMTLRLRGARLLLHEAARGLDAGEEDEIAPALAKLAVSEAAVQLGLDAVQVRGALGVLDGEAETLLRDALPARIFSGTNEIQRNNVARALGLNTRQAARRG</sequence>
<dbReference type="NCBIfam" id="NF045652">
    <property type="entry name" value="ProlPCPDhRedW"/>
    <property type="match status" value="1"/>
</dbReference>
<dbReference type="InterPro" id="IPR036250">
    <property type="entry name" value="AcylCo_DH-like_C"/>
</dbReference>
<evidence type="ECO:0000256" key="4">
    <source>
        <dbReference type="ARBA" id="ARBA00022827"/>
    </source>
</evidence>
<evidence type="ECO:0000259" key="10">
    <source>
        <dbReference type="Pfam" id="PF02771"/>
    </source>
</evidence>
<dbReference type="EMBL" id="JAGSXH010000055">
    <property type="protein sequence ID" value="MBS2964643.1"/>
    <property type="molecule type" value="Genomic_DNA"/>
</dbReference>
<keyword evidence="3 6" id="KW-0285">Flavoprotein</keyword>
<keyword evidence="12" id="KW-1185">Reference proteome</keyword>
<evidence type="ECO:0000256" key="1">
    <source>
        <dbReference type="ARBA" id="ARBA00001974"/>
    </source>
</evidence>
<dbReference type="Gene3D" id="2.40.110.10">
    <property type="entry name" value="Butyryl-CoA Dehydrogenase, subunit A, domain 2"/>
    <property type="match status" value="1"/>
</dbReference>
<dbReference type="InterPro" id="IPR054940">
    <property type="entry name" value="ProlPCPDhRedW"/>
</dbReference>
<dbReference type="GO" id="GO:0003995">
    <property type="term" value="F:acyl-CoA dehydrogenase activity"/>
    <property type="evidence" value="ECO:0007669"/>
    <property type="project" value="TreeGrafter"/>
</dbReference>
<dbReference type="PANTHER" id="PTHR43884:SF12">
    <property type="entry name" value="ISOVALERYL-COA DEHYDROGENASE, MITOCHONDRIAL-RELATED"/>
    <property type="match status" value="1"/>
</dbReference>
<reference evidence="11" key="1">
    <citation type="submission" date="2021-04" db="EMBL/GenBank/DDBJ databases">
        <title>Genome based classification of Actinospica acidithermotolerans sp. nov., an actinobacterium isolated from an Indonesian hot spring.</title>
        <authorList>
            <person name="Kusuma A.B."/>
            <person name="Putra K.E."/>
            <person name="Nafisah S."/>
            <person name="Loh J."/>
            <person name="Nouioui I."/>
            <person name="Goodfellow M."/>
        </authorList>
    </citation>
    <scope>NUCLEOTIDE SEQUENCE</scope>
    <source>
        <strain evidence="11">DSM 45618</strain>
    </source>
</reference>
<evidence type="ECO:0000313" key="11">
    <source>
        <dbReference type="EMBL" id="MBS2964643.1"/>
    </source>
</evidence>
<dbReference type="Gene3D" id="1.20.140.10">
    <property type="entry name" value="Butyryl-CoA Dehydrogenase, subunit A, domain 3"/>
    <property type="match status" value="1"/>
</dbReference>
<feature type="domain" description="Acyl-CoA oxidase/dehydrogenase middle" evidence="9">
    <location>
        <begin position="138"/>
        <end position="232"/>
    </location>
</feature>
<evidence type="ECO:0000256" key="2">
    <source>
        <dbReference type="ARBA" id="ARBA00009347"/>
    </source>
</evidence>
<dbReference type="Pfam" id="PF02770">
    <property type="entry name" value="Acyl-CoA_dh_M"/>
    <property type="match status" value="1"/>
</dbReference>
<evidence type="ECO:0000256" key="3">
    <source>
        <dbReference type="ARBA" id="ARBA00022630"/>
    </source>
</evidence>
<accession>A0A8J8BCX2</accession>
<dbReference type="InterPro" id="IPR046373">
    <property type="entry name" value="Acyl-CoA_Oxase/DH_mid-dom_sf"/>
</dbReference>
<proteinExistence type="inferred from homology"/>
<evidence type="ECO:0000256" key="6">
    <source>
        <dbReference type="RuleBase" id="RU362125"/>
    </source>
</evidence>
<feature type="domain" description="Acyl-CoA dehydrogenase/oxidase C-terminal" evidence="8">
    <location>
        <begin position="244"/>
        <end position="391"/>
    </location>
</feature>
<dbReference type="AlphaFoldDB" id="A0A8J8BCX2"/>
<dbReference type="Gene3D" id="1.10.540.10">
    <property type="entry name" value="Acyl-CoA dehydrogenase/oxidase, N-terminal domain"/>
    <property type="match status" value="1"/>
</dbReference>
<comment type="similarity">
    <text evidence="2 6">Belongs to the acyl-CoA dehydrogenase family.</text>
</comment>
<dbReference type="InterPro" id="IPR006091">
    <property type="entry name" value="Acyl-CoA_Oxase/DH_mid-dom"/>
</dbReference>
<dbReference type="RefSeq" id="WP_211469006.1">
    <property type="nucleotide sequence ID" value="NZ_JAGSXH010000055.1"/>
</dbReference>
<evidence type="ECO:0000256" key="7">
    <source>
        <dbReference type="SAM" id="MobiDB-lite"/>
    </source>
</evidence>
<keyword evidence="5 6" id="KW-0560">Oxidoreductase</keyword>
<dbReference type="InterPro" id="IPR009100">
    <property type="entry name" value="AcylCoA_DH/oxidase_NM_dom_sf"/>
</dbReference>